<dbReference type="AlphaFoldDB" id="A0A1E4SBI4"/>
<sequence length="987" mass="111807">MPIRRGDSLREDFVAVPSTQALVHVPEPPVQPTKVVPKITVNTPWKRYKLFNSPFPRYRHAASSITSEKNEIFLMGGLKEGSVFGDTWKILPEESPSGEVVGYSAKNIDIANLNNPPARVGHSAVLCGNAFIIYGGDTVDTDFNGFPDNNFYLFNINNSKYTIPGHILNKPNGRYGHTVGVISVNDKSSRLYLFGGQLENDVFSDLYYFELNTFKSPKARWELVEPLNNFKPPPLTNHSMSVYKTKIYVFGGVYNNERVSNDLWSYDALVNKWTQIPTSGAVPQPVNEHSACVVNDKLYIYGGNDFSGIIYNTLYVLDLHTFVWSKLSDGELDGPGPRCGHSMTYLPKFDKFVIMGGDKNDYINDDPNNFETYEEYNGEEIGTMIYELDLSVLDQFVTNEVAEPVVKQAPPKKIAASAAPAKPDGPSSALRQSYERHARSFSAGPEDFRTPEPSPSRALALRDDKFVNVPETTENSYTAASLDPHADQNLDSYNNGDVHVEDYQTETYASPTREPTIKETSSVSRQPTVSRDQGTRGIVSEDTAVTRDAYNNGHSEDVKKIIAELNNELNELKASTKQQMQNATERINTLEQENKSLKDSHSNDSGSYEKRLQEKDLLINELRGALDPNALVIDPAAESSARSGPGSLSELSKYKLDRLELSNKLLYLEQENTRLNERLVRFEPFMNNQIGGLTKFQKIIKVQEEKIHKLSQQVKDEMVLHKEINEWKAKHENLELEFENYKSIYYDEPVSDEEDEPEIDDPQNNRSILSSATRRSKKDISSHLENLVTLWNVKTTESTRDVASEHELPANNQFVGKLQNQIDDLLRIGKQNEAKSQEEIARLKSDLGEKLNSLKTFEENYRDAIQSVNNTSKALKMNEDEIRNQRVLIEKLTKENNELNLFKKASKRHSSRQPTPLAQGQHIRDSSIPEEDDQDHDIDEASAINHAHFNMKIQDLEADLYILKQERDQLKDNVTSLQKQLYFQSNN</sequence>
<dbReference type="Proteomes" id="UP000094285">
    <property type="component" value="Unassembled WGS sequence"/>
</dbReference>
<feature type="region of interest" description="Disordered" evidence="2">
    <location>
        <begin position="750"/>
        <end position="775"/>
    </location>
</feature>
<feature type="region of interest" description="Disordered" evidence="2">
    <location>
        <begin position="902"/>
        <end position="935"/>
    </location>
</feature>
<evidence type="ECO:0000313" key="4">
    <source>
        <dbReference type="Proteomes" id="UP000094285"/>
    </source>
</evidence>
<dbReference type="PANTHER" id="PTHR23244:SF471">
    <property type="entry name" value="GUANINE NUCLEOTIDE-BINDING PROTEIN SUBUNIT BETA 1-RELATED"/>
    <property type="match status" value="1"/>
</dbReference>
<feature type="coiled-coil region" evidence="1">
    <location>
        <begin position="840"/>
        <end position="895"/>
    </location>
</feature>
<dbReference type="STRING" id="984487.A0A1E4SBI4"/>
<proteinExistence type="predicted"/>
<evidence type="ECO:0000313" key="3">
    <source>
        <dbReference type="EMBL" id="ODV76826.1"/>
    </source>
</evidence>
<keyword evidence="4" id="KW-1185">Reference proteome</keyword>
<name>A0A1E4SBI4_9ASCO</name>
<dbReference type="RefSeq" id="XP_020061948.1">
    <property type="nucleotide sequence ID" value="XM_020210722.1"/>
</dbReference>
<evidence type="ECO:0000256" key="1">
    <source>
        <dbReference type="SAM" id="Coils"/>
    </source>
</evidence>
<feature type="compositionally biased region" description="Polar residues" evidence="2">
    <location>
        <begin position="470"/>
        <end position="479"/>
    </location>
</feature>
<feature type="region of interest" description="Disordered" evidence="2">
    <location>
        <begin position="410"/>
        <end position="551"/>
    </location>
</feature>
<feature type="compositionally biased region" description="Polar residues" evidence="2">
    <location>
        <begin position="518"/>
        <end position="532"/>
    </location>
</feature>
<dbReference type="InterPro" id="IPR006652">
    <property type="entry name" value="Kelch_1"/>
</dbReference>
<keyword evidence="1" id="KW-0175">Coiled coil</keyword>
<dbReference type="Pfam" id="PF24681">
    <property type="entry name" value="Kelch_KLHDC2_KLHL20_DRC7"/>
    <property type="match status" value="1"/>
</dbReference>
<dbReference type="Gene3D" id="2.120.10.80">
    <property type="entry name" value="Kelch-type beta propeller"/>
    <property type="match status" value="2"/>
</dbReference>
<evidence type="ECO:0000256" key="2">
    <source>
        <dbReference type="SAM" id="MobiDB-lite"/>
    </source>
</evidence>
<dbReference type="SMART" id="SM00612">
    <property type="entry name" value="Kelch"/>
    <property type="match status" value="2"/>
</dbReference>
<evidence type="ECO:0008006" key="5">
    <source>
        <dbReference type="Google" id="ProtNLM"/>
    </source>
</evidence>
<dbReference type="OrthoDB" id="45365at2759"/>
<feature type="coiled-coil region" evidence="1">
    <location>
        <begin position="555"/>
        <end position="600"/>
    </location>
</feature>
<organism evidence="3 4">
    <name type="scientific">Suhomyces tanzawaensis NRRL Y-17324</name>
    <dbReference type="NCBI Taxonomy" id="984487"/>
    <lineage>
        <taxon>Eukaryota</taxon>
        <taxon>Fungi</taxon>
        <taxon>Dikarya</taxon>
        <taxon>Ascomycota</taxon>
        <taxon>Saccharomycotina</taxon>
        <taxon>Pichiomycetes</taxon>
        <taxon>Debaryomycetaceae</taxon>
        <taxon>Suhomyces</taxon>
    </lineage>
</organism>
<gene>
    <name evidence="3" type="ORF">CANTADRAFT_57681</name>
</gene>
<dbReference type="GeneID" id="30984858"/>
<accession>A0A1E4SBI4</accession>
<protein>
    <recommendedName>
        <fullName evidence="5">Galactose oxidase</fullName>
    </recommendedName>
</protein>
<dbReference type="InterPro" id="IPR015915">
    <property type="entry name" value="Kelch-typ_b-propeller"/>
</dbReference>
<feature type="compositionally biased region" description="Acidic residues" evidence="2">
    <location>
        <begin position="750"/>
        <end position="761"/>
    </location>
</feature>
<feature type="coiled-coil region" evidence="1">
    <location>
        <begin position="953"/>
        <end position="980"/>
    </location>
</feature>
<dbReference type="SUPFAM" id="SSF117281">
    <property type="entry name" value="Kelch motif"/>
    <property type="match status" value="1"/>
</dbReference>
<dbReference type="EMBL" id="KV453917">
    <property type="protein sequence ID" value="ODV76826.1"/>
    <property type="molecule type" value="Genomic_DNA"/>
</dbReference>
<feature type="coiled-coil region" evidence="1">
    <location>
        <begin position="658"/>
        <end position="744"/>
    </location>
</feature>
<reference evidence="4" key="1">
    <citation type="submission" date="2016-05" db="EMBL/GenBank/DDBJ databases">
        <title>Comparative genomics of biotechnologically important yeasts.</title>
        <authorList>
            <consortium name="DOE Joint Genome Institute"/>
            <person name="Riley R."/>
            <person name="Haridas S."/>
            <person name="Wolfe K.H."/>
            <person name="Lopes M.R."/>
            <person name="Hittinger C.T."/>
            <person name="Goker M."/>
            <person name="Salamov A."/>
            <person name="Wisecaver J."/>
            <person name="Long T.M."/>
            <person name="Aerts A.L."/>
            <person name="Barry K."/>
            <person name="Choi C."/>
            <person name="Clum A."/>
            <person name="Coughlan A.Y."/>
            <person name="Deshpande S."/>
            <person name="Douglass A.P."/>
            <person name="Hanson S.J."/>
            <person name="Klenk H.-P."/>
            <person name="Labutti K."/>
            <person name="Lapidus A."/>
            <person name="Lindquist E."/>
            <person name="Lipzen A."/>
            <person name="Meier-Kolthoff J.P."/>
            <person name="Ohm R.A."/>
            <person name="Otillar R.P."/>
            <person name="Pangilinan J."/>
            <person name="Peng Y."/>
            <person name="Rokas A."/>
            <person name="Rosa C.A."/>
            <person name="Scheuner C."/>
            <person name="Sibirny A.A."/>
            <person name="Slot J.C."/>
            <person name="Stielow J.B."/>
            <person name="Sun H."/>
            <person name="Kurtzman C.P."/>
            <person name="Blackwell M."/>
            <person name="Grigoriev I.V."/>
            <person name="Jeffries T.W."/>
        </authorList>
    </citation>
    <scope>NUCLEOTIDE SEQUENCE [LARGE SCALE GENOMIC DNA]</scope>
    <source>
        <strain evidence="4">NRRL Y-17324</strain>
    </source>
</reference>
<feature type="compositionally biased region" description="Polar residues" evidence="2">
    <location>
        <begin position="764"/>
        <end position="773"/>
    </location>
</feature>
<dbReference type="PANTHER" id="PTHR23244">
    <property type="entry name" value="KELCH REPEAT DOMAIN"/>
    <property type="match status" value="1"/>
</dbReference>
<feature type="compositionally biased region" description="Low complexity" evidence="2">
    <location>
        <begin position="410"/>
        <end position="429"/>
    </location>
</feature>